<accession>A0A8J7SPK4</accession>
<protein>
    <submittedName>
        <fullName evidence="2">Double-strand break repair protein AddB</fullName>
    </submittedName>
</protein>
<dbReference type="NCBIfam" id="TIGR02786">
    <property type="entry name" value="addB_alphas"/>
    <property type="match status" value="1"/>
</dbReference>
<dbReference type="InterPro" id="IPR038726">
    <property type="entry name" value="PDDEXK_AddAB-type"/>
</dbReference>
<dbReference type="Proteomes" id="UP000672602">
    <property type="component" value="Unassembled WGS sequence"/>
</dbReference>
<dbReference type="InterPro" id="IPR011604">
    <property type="entry name" value="PDDEXK-like_dom_sf"/>
</dbReference>
<gene>
    <name evidence="2" type="primary">addB</name>
    <name evidence="2" type="ORF">KAJ83_16860</name>
</gene>
<dbReference type="SUPFAM" id="SSF52540">
    <property type="entry name" value="P-loop containing nucleoside triphosphate hydrolases"/>
    <property type="match status" value="1"/>
</dbReference>
<evidence type="ECO:0000259" key="1">
    <source>
        <dbReference type="Pfam" id="PF12705"/>
    </source>
</evidence>
<comment type="caution">
    <text evidence="2">The sequence shown here is derived from an EMBL/GenBank/DDBJ whole genome shotgun (WGS) entry which is preliminary data.</text>
</comment>
<dbReference type="RefSeq" id="WP_210683324.1">
    <property type="nucleotide sequence ID" value="NZ_JAGMWN010000010.1"/>
</dbReference>
<name>A0A8J7SPK4_9PROT</name>
<dbReference type="InterPro" id="IPR027417">
    <property type="entry name" value="P-loop_NTPase"/>
</dbReference>
<dbReference type="EMBL" id="JAGMWN010000010">
    <property type="protein sequence ID" value="MBP5858693.1"/>
    <property type="molecule type" value="Genomic_DNA"/>
</dbReference>
<evidence type="ECO:0000313" key="3">
    <source>
        <dbReference type="Proteomes" id="UP000672602"/>
    </source>
</evidence>
<proteinExistence type="predicted"/>
<reference evidence="2" key="1">
    <citation type="submission" date="2021-04" db="EMBL/GenBank/DDBJ databases">
        <authorList>
            <person name="Zhang D.-C."/>
        </authorList>
    </citation>
    <scope>NUCLEOTIDE SEQUENCE</scope>
    <source>
        <strain evidence="2">CGMCC 1.15697</strain>
    </source>
</reference>
<dbReference type="InterPro" id="IPR014153">
    <property type="entry name" value="Ds_break_AddB"/>
</dbReference>
<dbReference type="Gene3D" id="3.90.320.10">
    <property type="match status" value="1"/>
</dbReference>
<dbReference type="Pfam" id="PF12705">
    <property type="entry name" value="PDDEXK_1"/>
    <property type="match status" value="1"/>
</dbReference>
<feature type="domain" description="PD-(D/E)XK endonuclease-like" evidence="1">
    <location>
        <begin position="742"/>
        <end position="958"/>
    </location>
</feature>
<evidence type="ECO:0000313" key="2">
    <source>
        <dbReference type="EMBL" id="MBP5858693.1"/>
    </source>
</evidence>
<dbReference type="AlphaFoldDB" id="A0A8J7SPK4"/>
<organism evidence="2 3">
    <name type="scientific">Marivibrio halodurans</name>
    <dbReference type="NCBI Taxonomy" id="2039722"/>
    <lineage>
        <taxon>Bacteria</taxon>
        <taxon>Pseudomonadati</taxon>
        <taxon>Pseudomonadota</taxon>
        <taxon>Alphaproteobacteria</taxon>
        <taxon>Rhodospirillales</taxon>
        <taxon>Rhodospirillaceae</taxon>
        <taxon>Marivibrio</taxon>
    </lineage>
</organism>
<keyword evidence="3" id="KW-1185">Reference proteome</keyword>
<sequence>MRTVFTISPTRPFVDALAEGLLAEACAHPTGLERLADYLVLLPTRRACTALGEAFLRASGGQALLLPRLQPIGDIDEEDLMLAAAGNAAAARADLLDLPPAIDPLRRRFLLARLIRNMPDIGGTRETPSPDRALMLADELGRLLDQVQTEGLSLEAVEKLVPELYADHWRVTVEFLDILKTHWPILLDAIGAIDPAARRDRLIRAQAEAWMETPPDFPVVAAGSTGSIPATADLLATVAGLPAGRVVLPGLDRYLSEEDWHAVLEAPTHPQHGLARLIARLGLDRATVADWPETEAGTEPGGHARARLVAEALRPAETTGAWMTAGDIPAEAVTGVDWLEAPNAAAEAGAIALALRETLETDGRTAALVTPDRTLARRVAAAMERWGIAVDDSAGRPLSNTPAGIFLRLVGEAALTGLAPVALLALLKHPLAGLGLAPAALRRDIRRLEIAVLRGPKPGPGAAGLHAALDAADVAAGAEGDRLTALVERIEAALGPLMAALSPGGEAPPTMQAASLIETHIAAAEAVAATETEEGAARLWRGEDGEALGELLAGALDAAGADHALEAIAGGDYPAVLEALMIGVNVRPRHGRHPRVFIWGPLEARLQHADLIVLGGLNEGTWPMEPEADPWMSRPMRRDFGLPAQERRIGLAAHDFAQAFAAPRLLLTRASKIDGQPTVPSRWLERLAVVLARAGLSDRLAPNRGWAGRLVDWERALHAESTRRFLEPPAPRPPVAARPRALSVTRVETWLRDPYSIFAERILGLRRLDDIDADFGAAERGSFIHRALELFVERAPPDRPLPSEEEALSLLLRCGEEAFGPHALDRPEVHAFWWPRYERIARWFLAREIERRETQGLVASATEIKGRHVIDGPAGPFTLSATADRIDLLHGGGYAIIDYKTGTPPSARDLKAGYAPQLPLEAAMAMEGAFPDLPPAAVVELAYWRLSGGDPPGEVKTPNVDIGQIAPEALDGLHRLVARFDDPARAYTALPRPARAPRFNDYAHLARVAEWARADLGGGEG</sequence>